<dbReference type="EMBL" id="DUTP01000003">
    <property type="protein sequence ID" value="HHX99443.1"/>
    <property type="molecule type" value="Genomic_DNA"/>
</dbReference>
<proteinExistence type="predicted"/>
<name>A0A832QDM8_9BACT</name>
<accession>A0A832QDM8</accession>
<dbReference type="Proteomes" id="UP000576550">
    <property type="component" value="Unassembled WGS sequence"/>
</dbReference>
<evidence type="ECO:0000313" key="2">
    <source>
        <dbReference type="Proteomes" id="UP000576550"/>
    </source>
</evidence>
<gene>
    <name evidence="1" type="ORF">GX533_02065</name>
</gene>
<evidence type="ECO:0000313" key="1">
    <source>
        <dbReference type="EMBL" id="HHX99443.1"/>
    </source>
</evidence>
<reference evidence="1 2" key="1">
    <citation type="journal article" date="2020" name="Biotechnol. Biofuels">
        <title>New insights from the biogas microbiome by comprehensive genome-resolved metagenomics of nearly 1600 species originating from multiple anaerobic digesters.</title>
        <authorList>
            <person name="Campanaro S."/>
            <person name="Treu L."/>
            <person name="Rodriguez-R L.M."/>
            <person name="Kovalovszki A."/>
            <person name="Ziels R.M."/>
            <person name="Maus I."/>
            <person name="Zhu X."/>
            <person name="Kougias P.G."/>
            <person name="Basile A."/>
            <person name="Luo G."/>
            <person name="Schluter A."/>
            <person name="Konstantinidis K.T."/>
            <person name="Angelidaki I."/>
        </authorList>
    </citation>
    <scope>NUCLEOTIDE SEQUENCE [LARGE SCALE GENOMIC DNA]</scope>
    <source>
        <strain evidence="1">AS05jafATM_89</strain>
    </source>
</reference>
<comment type="caution">
    <text evidence="1">The sequence shown here is derived from an EMBL/GenBank/DDBJ whole genome shotgun (WGS) entry which is preliminary data.</text>
</comment>
<protein>
    <submittedName>
        <fullName evidence="1">Uncharacterized protein</fullName>
    </submittedName>
</protein>
<dbReference type="AlphaFoldDB" id="A0A832QDM8"/>
<sequence>MDTQEPRLDSDIVVGDVNRDLDYEIDDVDVDTFEDIPNVPVEDTKTNEKGGSIKNVRNIAARSMLCLTSLGALVLDACVPEQVTEVIEKPAVTAPLPTSTKEDIEEVTPLPTLVENVPTEVVTNPTITEVLTEEVPTETPEPTATVQVESNIPKNVPTEKNENFDFNATDLLNWNEYQLVEVETLDVSETVETAYEGENHLYLMPLYDPESGRSEHTATVKLVLPVGYTFNIKEKRLVKNEKGEMLTLGIVEDSFDCGTNRSKFTLLLNAVDRHNEIQGFVEEKAKNYNVITGITSYERDDVNMVRGELLSFQRLLEYQEQIGGFRPGEEISLFEIFQPTEGAFHTGIGTVNGGRTAYLLGSQFLASSLNRLSQKDDSSIERVEYRKIVVGCFPGPFTMETERWNIGVGVTKSSDFTFKIKSDNPDARYFFKIEPIFSNINMAKSMAWASPFDPPFSKEHSRIIHGATISLVKELPDGQIEMIDTLIENYNQYIDSNATIPMVIPQGITMDRYYLEEGNLKELYGTGKPFPYIPTSQINRFFD</sequence>
<organism evidence="1 2">
    <name type="scientific">Candidatus Dojkabacteria bacterium</name>
    <dbReference type="NCBI Taxonomy" id="2099670"/>
    <lineage>
        <taxon>Bacteria</taxon>
        <taxon>Candidatus Dojkabacteria</taxon>
    </lineage>
</organism>